<dbReference type="Pfam" id="PF00702">
    <property type="entry name" value="Hydrolase"/>
    <property type="match status" value="1"/>
</dbReference>
<protein>
    <submittedName>
        <fullName evidence="6">HAD hydrolase, family IA, variant 3</fullName>
    </submittedName>
</protein>
<name>E0NSF2_9BACT</name>
<dbReference type="Gene3D" id="3.40.50.1000">
    <property type="entry name" value="HAD superfamily/HAD-like"/>
    <property type="match status" value="1"/>
</dbReference>
<gene>
    <name evidence="6" type="ORF">HMPREF0658_1103</name>
</gene>
<evidence type="ECO:0000313" key="6">
    <source>
        <dbReference type="EMBL" id="EFM01904.1"/>
    </source>
</evidence>
<dbReference type="BioCyc" id="PMAR862515-HMP:GMOO-1120-MONOMER"/>
<organism evidence="6 7">
    <name type="scientific">Hoylesella marshii DSM 16973 = JCM 13450</name>
    <dbReference type="NCBI Taxonomy" id="862515"/>
    <lineage>
        <taxon>Bacteria</taxon>
        <taxon>Pseudomonadati</taxon>
        <taxon>Bacteroidota</taxon>
        <taxon>Bacteroidia</taxon>
        <taxon>Bacteroidales</taxon>
        <taxon>Prevotellaceae</taxon>
        <taxon>Hoylesella</taxon>
    </lineage>
</organism>
<dbReference type="NCBIfam" id="TIGR01509">
    <property type="entry name" value="HAD-SF-IA-v3"/>
    <property type="match status" value="1"/>
</dbReference>
<keyword evidence="6" id="KW-0378">Hydrolase</keyword>
<dbReference type="SUPFAM" id="SSF56784">
    <property type="entry name" value="HAD-like"/>
    <property type="match status" value="1"/>
</dbReference>
<evidence type="ECO:0000256" key="3">
    <source>
        <dbReference type="ARBA" id="ARBA00022723"/>
    </source>
</evidence>
<evidence type="ECO:0000256" key="2">
    <source>
        <dbReference type="ARBA" id="ARBA00006171"/>
    </source>
</evidence>
<dbReference type="STRING" id="862515.HMPREF0658_1103"/>
<dbReference type="PANTHER" id="PTHR46193:SF18">
    <property type="entry name" value="HEXITOL PHOSPHATASE B"/>
    <property type="match status" value="1"/>
</dbReference>
<evidence type="ECO:0000256" key="1">
    <source>
        <dbReference type="ARBA" id="ARBA00001946"/>
    </source>
</evidence>
<reference evidence="6" key="1">
    <citation type="submission" date="2010-07" db="EMBL/GenBank/DDBJ databases">
        <authorList>
            <person name="Muzny D."/>
            <person name="Qin X."/>
            <person name="Deng J."/>
            <person name="Jiang H."/>
            <person name="Liu Y."/>
            <person name="Qu J."/>
            <person name="Song X.-Z."/>
            <person name="Zhang L."/>
            <person name="Thornton R."/>
            <person name="Coyle M."/>
            <person name="Francisco L."/>
            <person name="Jackson L."/>
            <person name="Javaid M."/>
            <person name="Korchina V."/>
            <person name="Kovar C."/>
            <person name="Mata R."/>
            <person name="Mathew T."/>
            <person name="Ngo R."/>
            <person name="Nguyen L."/>
            <person name="Nguyen N."/>
            <person name="Okwuonu G."/>
            <person name="Ongeri F."/>
            <person name="Pham C."/>
            <person name="Simmons D."/>
            <person name="Wilczek-Boney K."/>
            <person name="Hale W."/>
            <person name="Jakkamsetti A."/>
            <person name="Pham P."/>
            <person name="Ruth R."/>
            <person name="San Lucas F."/>
            <person name="Warren J."/>
            <person name="Zhang J."/>
            <person name="Zhao Z."/>
            <person name="Zhou C."/>
            <person name="Zhu D."/>
            <person name="Lee S."/>
            <person name="Bess C."/>
            <person name="Blankenburg K."/>
            <person name="Forbes L."/>
            <person name="Fu Q."/>
            <person name="Gubbala S."/>
            <person name="Hirani K."/>
            <person name="Jayaseelan J.C."/>
            <person name="Lara F."/>
            <person name="Munidasa M."/>
            <person name="Palculict T."/>
            <person name="Patil S."/>
            <person name="Pu L.-L."/>
            <person name="Saada N."/>
            <person name="Tang L."/>
            <person name="Weissenberger G."/>
            <person name="Zhu Y."/>
            <person name="Hemphill L."/>
            <person name="Shang Y."/>
            <person name="Youmans B."/>
            <person name="Ayvaz T."/>
            <person name="Ross M."/>
            <person name="Santibanez J."/>
            <person name="Aqrawi P."/>
            <person name="Gross S."/>
            <person name="Joshi V."/>
            <person name="Fowler G."/>
            <person name="Nazareth L."/>
            <person name="Reid J."/>
            <person name="Worley K."/>
            <person name="Petrosino J."/>
            <person name="Highlander S."/>
            <person name="Gibbs R."/>
        </authorList>
    </citation>
    <scope>NUCLEOTIDE SEQUENCE [LARGE SCALE GENOMIC DNA]</scope>
    <source>
        <strain evidence="6">DSM 16973</strain>
    </source>
</reference>
<evidence type="ECO:0000313" key="7">
    <source>
        <dbReference type="Proteomes" id="UP000004394"/>
    </source>
</evidence>
<proteinExistence type="inferred from homology"/>
<dbReference type="InterPro" id="IPR006439">
    <property type="entry name" value="HAD-SF_hydro_IA"/>
</dbReference>
<keyword evidence="5" id="KW-0119">Carbohydrate metabolism</keyword>
<dbReference type="EMBL" id="AEEI01000036">
    <property type="protein sequence ID" value="EFM01904.1"/>
    <property type="molecule type" value="Genomic_DNA"/>
</dbReference>
<dbReference type="SFLD" id="SFLDS00003">
    <property type="entry name" value="Haloacid_Dehalogenase"/>
    <property type="match status" value="1"/>
</dbReference>
<dbReference type="InterPro" id="IPR023198">
    <property type="entry name" value="PGP-like_dom2"/>
</dbReference>
<dbReference type="GO" id="GO:0016787">
    <property type="term" value="F:hydrolase activity"/>
    <property type="evidence" value="ECO:0007669"/>
    <property type="project" value="UniProtKB-KW"/>
</dbReference>
<dbReference type="HOGENOM" id="CLU_045011_13_4_10"/>
<dbReference type="OrthoDB" id="9797743at2"/>
<dbReference type="AlphaFoldDB" id="E0NSF2"/>
<dbReference type="InterPro" id="IPR051600">
    <property type="entry name" value="Beta-PGM-like"/>
</dbReference>
<dbReference type="SFLD" id="SFLDG01129">
    <property type="entry name" value="C1.5:_HAD__Beta-PGM__Phosphata"/>
    <property type="match status" value="1"/>
</dbReference>
<keyword evidence="7" id="KW-1185">Reference proteome</keyword>
<dbReference type="PRINTS" id="PR00413">
    <property type="entry name" value="HADHALOGNASE"/>
</dbReference>
<comment type="similarity">
    <text evidence="2">Belongs to the HAD-like hydrolase superfamily. CbbY/CbbZ/Gph/YieH family.</text>
</comment>
<dbReference type="InterPro" id="IPR023214">
    <property type="entry name" value="HAD_sf"/>
</dbReference>
<accession>E0NSF2</accession>
<comment type="cofactor">
    <cofactor evidence="1">
        <name>Mg(2+)</name>
        <dbReference type="ChEBI" id="CHEBI:18420"/>
    </cofactor>
</comment>
<keyword evidence="3" id="KW-0479">Metal-binding</keyword>
<dbReference type="Proteomes" id="UP000004394">
    <property type="component" value="Unassembled WGS sequence"/>
</dbReference>
<dbReference type="CDD" id="cd07505">
    <property type="entry name" value="HAD_BPGM-like"/>
    <property type="match status" value="1"/>
</dbReference>
<comment type="caution">
    <text evidence="6">The sequence shown here is derived from an EMBL/GenBank/DDBJ whole genome shotgun (WGS) entry which is preliminary data.</text>
</comment>
<evidence type="ECO:0000256" key="4">
    <source>
        <dbReference type="ARBA" id="ARBA00022842"/>
    </source>
</evidence>
<dbReference type="Gene3D" id="1.10.150.240">
    <property type="entry name" value="Putative phosphatase, domain 2"/>
    <property type="match status" value="1"/>
</dbReference>
<dbReference type="RefSeq" id="WP_006949081.1">
    <property type="nucleotide sequence ID" value="NZ_BAJI01000027.1"/>
</dbReference>
<dbReference type="PANTHER" id="PTHR46193">
    <property type="entry name" value="6-PHOSPHOGLUCONATE PHOSPHATASE"/>
    <property type="match status" value="1"/>
</dbReference>
<dbReference type="GO" id="GO:0046872">
    <property type="term" value="F:metal ion binding"/>
    <property type="evidence" value="ECO:0007669"/>
    <property type="project" value="UniProtKB-KW"/>
</dbReference>
<evidence type="ECO:0000256" key="5">
    <source>
        <dbReference type="ARBA" id="ARBA00023277"/>
    </source>
</evidence>
<dbReference type="InterPro" id="IPR036412">
    <property type="entry name" value="HAD-like_sf"/>
</dbReference>
<sequence>MSRKRIQAALFDLDGVVFDSEPQYTEFWGREFRHYYPEQPGLEEQIKGQTLVQLFDRYFAGMEAVQAEITQRLDDFERQMRFDYIRGLPAFVASLREHGVRTAVVTSSNRAKMENVYRCRPDMRPMFDAILTAEDFAESKPHPDCYLKAAARIGAEVAGCVVFEDSFNGLRAGRAAGMYVVGLATTNSEADIAQLSDCVVKDFAQLDYNTLCDIMNRTLT</sequence>
<keyword evidence="4" id="KW-0460">Magnesium</keyword>
<dbReference type="eggNOG" id="COG0637">
    <property type="taxonomic scope" value="Bacteria"/>
</dbReference>